<dbReference type="Pfam" id="PF14206">
    <property type="entry name" value="Cys_rich_CPCC"/>
    <property type="match status" value="1"/>
</dbReference>
<dbReference type="EMBL" id="JBHTMK010000007">
    <property type="protein sequence ID" value="MFD1364961.1"/>
    <property type="molecule type" value="Genomic_DNA"/>
</dbReference>
<comment type="caution">
    <text evidence="2">The sequence shown here is derived from an EMBL/GenBank/DDBJ whole genome shotgun (WGS) entry which is preliminary data.</text>
</comment>
<sequence length="118" mass="13274">MQPDPVIRSPHDDPSISDDELIRRREEWFETYTSRRNVFAPAADAPYTCPCCGHATLSERGCYEICSECWWEDDGQDEHDSAIVRGGPNGSQSLDDARAEYISKGRTPQPHLPPAEPI</sequence>
<proteinExistence type="predicted"/>
<name>A0ABW4A2V0_9ACTN</name>
<evidence type="ECO:0000313" key="2">
    <source>
        <dbReference type="EMBL" id="MFD1364961.1"/>
    </source>
</evidence>
<gene>
    <name evidence="2" type="ORF">ACFQ5G_06340</name>
</gene>
<accession>A0ABW4A2V0</accession>
<dbReference type="Proteomes" id="UP001597183">
    <property type="component" value="Unassembled WGS sequence"/>
</dbReference>
<evidence type="ECO:0000313" key="3">
    <source>
        <dbReference type="Proteomes" id="UP001597183"/>
    </source>
</evidence>
<dbReference type="InterPro" id="IPR025983">
    <property type="entry name" value="Cys_rich_CPCC"/>
</dbReference>
<organism evidence="2 3">
    <name type="scientific">Actinoplanes sichuanensis</name>
    <dbReference type="NCBI Taxonomy" id="512349"/>
    <lineage>
        <taxon>Bacteria</taxon>
        <taxon>Bacillati</taxon>
        <taxon>Actinomycetota</taxon>
        <taxon>Actinomycetes</taxon>
        <taxon>Micromonosporales</taxon>
        <taxon>Micromonosporaceae</taxon>
        <taxon>Actinoplanes</taxon>
    </lineage>
</organism>
<reference evidence="3" key="1">
    <citation type="journal article" date="2019" name="Int. J. Syst. Evol. Microbiol.">
        <title>The Global Catalogue of Microorganisms (GCM) 10K type strain sequencing project: providing services to taxonomists for standard genome sequencing and annotation.</title>
        <authorList>
            <consortium name="The Broad Institute Genomics Platform"/>
            <consortium name="The Broad Institute Genome Sequencing Center for Infectious Disease"/>
            <person name="Wu L."/>
            <person name="Ma J."/>
        </authorList>
    </citation>
    <scope>NUCLEOTIDE SEQUENCE [LARGE SCALE GENOMIC DNA]</scope>
    <source>
        <strain evidence="3">CCM 7526</strain>
    </source>
</reference>
<feature type="domain" description="Cysteine-rich CPCC" evidence="1">
    <location>
        <begin position="47"/>
        <end position="106"/>
    </location>
</feature>
<dbReference type="RefSeq" id="WP_317795304.1">
    <property type="nucleotide sequence ID" value="NZ_AP028461.1"/>
</dbReference>
<evidence type="ECO:0000259" key="1">
    <source>
        <dbReference type="Pfam" id="PF14206"/>
    </source>
</evidence>
<keyword evidence="3" id="KW-1185">Reference proteome</keyword>
<protein>
    <submittedName>
        <fullName evidence="2">CPCC family cysteine-rich protein</fullName>
    </submittedName>
</protein>